<protein>
    <submittedName>
        <fullName evidence="1">Uncharacterized protein</fullName>
    </submittedName>
</protein>
<dbReference type="Proteomes" id="UP001482620">
    <property type="component" value="Unassembled WGS sequence"/>
</dbReference>
<keyword evidence="2" id="KW-1185">Reference proteome</keyword>
<reference evidence="1 2" key="1">
    <citation type="submission" date="2021-06" db="EMBL/GenBank/DDBJ databases">
        <authorList>
            <person name="Palmer J.M."/>
        </authorList>
    </citation>
    <scope>NUCLEOTIDE SEQUENCE [LARGE SCALE GENOMIC DNA]</scope>
    <source>
        <strain evidence="2">if_2019</strain>
        <tissue evidence="1">Muscle</tissue>
    </source>
</reference>
<sequence length="105" mass="12101">MVCMPSVELLVPAHLQPQLSPMSPKSSKLQLKADRFQLALNEKAYNAASLAVRVFNVFFMLSAYQPKLCKDLQYRPKVWTASRSKSFLYFHDYEYCSFTLKASKL</sequence>
<evidence type="ECO:0000313" key="2">
    <source>
        <dbReference type="Proteomes" id="UP001482620"/>
    </source>
</evidence>
<name>A0ABV0VKK6_9TELE</name>
<dbReference type="EMBL" id="JAHRIQ010113803">
    <property type="protein sequence ID" value="MEQ2257793.1"/>
    <property type="molecule type" value="Genomic_DNA"/>
</dbReference>
<comment type="caution">
    <text evidence="1">The sequence shown here is derived from an EMBL/GenBank/DDBJ whole genome shotgun (WGS) entry which is preliminary data.</text>
</comment>
<gene>
    <name evidence="1" type="ORF">ILYODFUR_038447</name>
</gene>
<organism evidence="1 2">
    <name type="scientific">Ilyodon furcidens</name>
    <name type="common">goldbreast splitfin</name>
    <dbReference type="NCBI Taxonomy" id="33524"/>
    <lineage>
        <taxon>Eukaryota</taxon>
        <taxon>Metazoa</taxon>
        <taxon>Chordata</taxon>
        <taxon>Craniata</taxon>
        <taxon>Vertebrata</taxon>
        <taxon>Euteleostomi</taxon>
        <taxon>Actinopterygii</taxon>
        <taxon>Neopterygii</taxon>
        <taxon>Teleostei</taxon>
        <taxon>Neoteleostei</taxon>
        <taxon>Acanthomorphata</taxon>
        <taxon>Ovalentaria</taxon>
        <taxon>Atherinomorphae</taxon>
        <taxon>Cyprinodontiformes</taxon>
        <taxon>Goodeidae</taxon>
        <taxon>Ilyodon</taxon>
    </lineage>
</organism>
<proteinExistence type="predicted"/>
<accession>A0ABV0VKK6</accession>
<evidence type="ECO:0000313" key="1">
    <source>
        <dbReference type="EMBL" id="MEQ2257793.1"/>
    </source>
</evidence>